<dbReference type="PANTHER" id="PTHR12475">
    <property type="match status" value="1"/>
</dbReference>
<evidence type="ECO:0000256" key="3">
    <source>
        <dbReference type="SAM" id="MobiDB-lite"/>
    </source>
</evidence>
<dbReference type="CDD" id="cd00586">
    <property type="entry name" value="4HBT"/>
    <property type="match status" value="1"/>
</dbReference>
<evidence type="ECO:0000256" key="2">
    <source>
        <dbReference type="ARBA" id="ARBA00041112"/>
    </source>
</evidence>
<dbReference type="EMBL" id="JABFTP020000001">
    <property type="protein sequence ID" value="KAL3266587.1"/>
    <property type="molecule type" value="Genomic_DNA"/>
</dbReference>
<feature type="region of interest" description="Disordered" evidence="3">
    <location>
        <begin position="175"/>
        <end position="221"/>
    </location>
</feature>
<dbReference type="Proteomes" id="UP001516400">
    <property type="component" value="Unassembled WGS sequence"/>
</dbReference>
<dbReference type="SUPFAM" id="SSF54637">
    <property type="entry name" value="Thioesterase/thiol ester dehydrase-isomerase"/>
    <property type="match status" value="1"/>
</dbReference>
<dbReference type="Gene3D" id="3.10.129.10">
    <property type="entry name" value="Hotdog Thioesterase"/>
    <property type="match status" value="1"/>
</dbReference>
<name>A0ABD2MJP9_9CUCU</name>
<evidence type="ECO:0000313" key="5">
    <source>
        <dbReference type="Proteomes" id="UP001516400"/>
    </source>
</evidence>
<proteinExistence type="inferred from homology"/>
<sequence>MNSFTSNENITKGICLTTDIDTLLTHMNNSRFLRELDFAKIDFFERTGLFRLLRKYNGTIAVGATTVRYRRLIKLFQLYKIRSKIIYWDNLSIYIEHRFIASSDDFVSAIVLCRTRIKNCDVEAMMAEALEVPEGGDIEHAKREKPEKSLVLQKWIEHNEISSAMLRSTETTVANDDGAKGNGHTNFHKEMNGNSTSKEAIDQTKSSVVEDIGCTNPTFNE</sequence>
<comment type="caution">
    <text evidence="4">The sequence shown here is derived from an EMBL/GenBank/DDBJ whole genome shotgun (WGS) entry which is preliminary data.</text>
</comment>
<reference evidence="4 5" key="1">
    <citation type="journal article" date="2021" name="BMC Biol.">
        <title>Horizontally acquired antibacterial genes associated with adaptive radiation of ladybird beetles.</title>
        <authorList>
            <person name="Li H.S."/>
            <person name="Tang X.F."/>
            <person name="Huang Y.H."/>
            <person name="Xu Z.Y."/>
            <person name="Chen M.L."/>
            <person name="Du X.Y."/>
            <person name="Qiu B.Y."/>
            <person name="Chen P.T."/>
            <person name="Zhang W."/>
            <person name="Slipinski A."/>
            <person name="Escalona H.E."/>
            <person name="Waterhouse R.M."/>
            <person name="Zwick A."/>
            <person name="Pang H."/>
        </authorList>
    </citation>
    <scope>NUCLEOTIDE SEQUENCE [LARGE SCALE GENOMIC DNA]</scope>
    <source>
        <strain evidence="4">SYSU2018</strain>
    </source>
</reference>
<feature type="compositionally biased region" description="Polar residues" evidence="3">
    <location>
        <begin position="192"/>
        <end position="207"/>
    </location>
</feature>
<gene>
    <name evidence="4" type="ORF">HHI36_010751</name>
</gene>
<evidence type="ECO:0000313" key="4">
    <source>
        <dbReference type="EMBL" id="KAL3266587.1"/>
    </source>
</evidence>
<dbReference type="InterPro" id="IPR051490">
    <property type="entry name" value="THEM6_lcsJ_thioesterase"/>
</dbReference>
<keyword evidence="5" id="KW-1185">Reference proteome</keyword>
<comment type="similarity">
    <text evidence="1">Belongs to the THEM6 family.</text>
</comment>
<dbReference type="InterPro" id="IPR029069">
    <property type="entry name" value="HotDog_dom_sf"/>
</dbReference>
<accession>A0ABD2MJP9</accession>
<organism evidence="4 5">
    <name type="scientific">Cryptolaemus montrouzieri</name>
    <dbReference type="NCBI Taxonomy" id="559131"/>
    <lineage>
        <taxon>Eukaryota</taxon>
        <taxon>Metazoa</taxon>
        <taxon>Ecdysozoa</taxon>
        <taxon>Arthropoda</taxon>
        <taxon>Hexapoda</taxon>
        <taxon>Insecta</taxon>
        <taxon>Pterygota</taxon>
        <taxon>Neoptera</taxon>
        <taxon>Endopterygota</taxon>
        <taxon>Coleoptera</taxon>
        <taxon>Polyphaga</taxon>
        <taxon>Cucujiformia</taxon>
        <taxon>Coccinelloidea</taxon>
        <taxon>Coccinellidae</taxon>
        <taxon>Scymninae</taxon>
        <taxon>Scymnini</taxon>
        <taxon>Cryptolaemus</taxon>
    </lineage>
</organism>
<protein>
    <recommendedName>
        <fullName evidence="2">Protein THEM6</fullName>
    </recommendedName>
</protein>
<dbReference type="Pfam" id="PF13279">
    <property type="entry name" value="4HBT_2"/>
    <property type="match status" value="1"/>
</dbReference>
<dbReference type="AlphaFoldDB" id="A0ABD2MJP9"/>
<dbReference type="PANTHER" id="PTHR12475:SF11">
    <property type="entry name" value="PROTEIN THEM6"/>
    <property type="match status" value="1"/>
</dbReference>
<evidence type="ECO:0000256" key="1">
    <source>
        <dbReference type="ARBA" id="ARBA00038228"/>
    </source>
</evidence>